<name>A0A9P5U790_9AGAR</name>
<comment type="caution">
    <text evidence="1">The sequence shown here is derived from an EMBL/GenBank/DDBJ whole genome shotgun (WGS) entry which is preliminary data.</text>
</comment>
<evidence type="ECO:0000313" key="2">
    <source>
        <dbReference type="Proteomes" id="UP000772434"/>
    </source>
</evidence>
<protein>
    <submittedName>
        <fullName evidence="1">Uncharacterized protein</fullName>
    </submittedName>
</protein>
<accession>A0A9P5U790</accession>
<gene>
    <name evidence="1" type="ORF">BDP27DRAFT_1222193</name>
</gene>
<dbReference type="EMBL" id="JADNRY010000048">
    <property type="protein sequence ID" value="KAF9069660.1"/>
    <property type="molecule type" value="Genomic_DNA"/>
</dbReference>
<evidence type="ECO:0000313" key="1">
    <source>
        <dbReference type="EMBL" id="KAF9069660.1"/>
    </source>
</evidence>
<organism evidence="1 2">
    <name type="scientific">Rhodocollybia butyracea</name>
    <dbReference type="NCBI Taxonomy" id="206335"/>
    <lineage>
        <taxon>Eukaryota</taxon>
        <taxon>Fungi</taxon>
        <taxon>Dikarya</taxon>
        <taxon>Basidiomycota</taxon>
        <taxon>Agaricomycotina</taxon>
        <taxon>Agaricomycetes</taxon>
        <taxon>Agaricomycetidae</taxon>
        <taxon>Agaricales</taxon>
        <taxon>Marasmiineae</taxon>
        <taxon>Omphalotaceae</taxon>
        <taxon>Rhodocollybia</taxon>
    </lineage>
</organism>
<keyword evidence="2" id="KW-1185">Reference proteome</keyword>
<reference evidence="1" key="1">
    <citation type="submission" date="2020-11" db="EMBL/GenBank/DDBJ databases">
        <authorList>
            <consortium name="DOE Joint Genome Institute"/>
            <person name="Ahrendt S."/>
            <person name="Riley R."/>
            <person name="Andreopoulos W."/>
            <person name="Labutti K."/>
            <person name="Pangilinan J."/>
            <person name="Ruiz-Duenas F.J."/>
            <person name="Barrasa J.M."/>
            <person name="Sanchez-Garcia M."/>
            <person name="Camarero S."/>
            <person name="Miyauchi S."/>
            <person name="Serrano A."/>
            <person name="Linde D."/>
            <person name="Babiker R."/>
            <person name="Drula E."/>
            <person name="Ayuso-Fernandez I."/>
            <person name="Pacheco R."/>
            <person name="Padilla G."/>
            <person name="Ferreira P."/>
            <person name="Barriuso J."/>
            <person name="Kellner H."/>
            <person name="Castanera R."/>
            <person name="Alfaro M."/>
            <person name="Ramirez L."/>
            <person name="Pisabarro A.G."/>
            <person name="Kuo A."/>
            <person name="Tritt A."/>
            <person name="Lipzen A."/>
            <person name="He G."/>
            <person name="Yan M."/>
            <person name="Ng V."/>
            <person name="Cullen D."/>
            <person name="Martin F."/>
            <person name="Rosso M.-N."/>
            <person name="Henrissat B."/>
            <person name="Hibbett D."/>
            <person name="Martinez A.T."/>
            <person name="Grigoriev I.V."/>
        </authorList>
    </citation>
    <scope>NUCLEOTIDE SEQUENCE</scope>
    <source>
        <strain evidence="1">AH 40177</strain>
    </source>
</reference>
<dbReference type="OrthoDB" id="2579508at2759"/>
<proteinExistence type="predicted"/>
<sequence>MVRGTDNLKSYVREAALPKMMNDRFAPAMPPDGHKSHMNDLKVRPETWRRLESIYSLANFRLEEVITAWIDMYLPEQPLGVDDRDEANGETLSIPCPGTAFEILYQEERRPSDINRLAPWVDNLALMTVQRIIHLLKPTTQNWSFSLADDREVDRKIFQYYMWSLPDRTLERLDENSRRAAQYASVVVAFQPPWILSMQDIKEFAKCRSFPPFREPGNAFPSRLNSTHRLWAKLWDLCVSKNTPWFVLTSYNHWTFGMFSKGWTSAFISGVYEHKTFSPTVVECLTFWIASAMRIATSLRCPKVCEEPPSSQTPCTVYDAMAPSPEAAVALALLDQNMTD</sequence>
<dbReference type="Proteomes" id="UP000772434">
    <property type="component" value="Unassembled WGS sequence"/>
</dbReference>
<dbReference type="AlphaFoldDB" id="A0A9P5U790"/>